<evidence type="ECO:0000256" key="1">
    <source>
        <dbReference type="SAM" id="Phobius"/>
    </source>
</evidence>
<organism evidence="2 3">
    <name type="scientific">Streptomyces coryli</name>
    <dbReference type="NCBI Taxonomy" id="1128680"/>
    <lineage>
        <taxon>Bacteria</taxon>
        <taxon>Bacillati</taxon>
        <taxon>Actinomycetota</taxon>
        <taxon>Actinomycetes</taxon>
        <taxon>Kitasatosporales</taxon>
        <taxon>Streptomycetaceae</taxon>
        <taxon>Streptomyces</taxon>
    </lineage>
</organism>
<feature type="transmembrane region" description="Helical" evidence="1">
    <location>
        <begin position="81"/>
        <end position="103"/>
    </location>
</feature>
<dbReference type="EMBL" id="JAAKZV010000152">
    <property type="protein sequence ID" value="NGN67619.1"/>
    <property type="molecule type" value="Genomic_DNA"/>
</dbReference>
<name>A0A6G4U5V6_9ACTN</name>
<keyword evidence="1" id="KW-1133">Transmembrane helix</keyword>
<dbReference type="AlphaFoldDB" id="A0A6G4U5V6"/>
<evidence type="ECO:0000313" key="3">
    <source>
        <dbReference type="Proteomes" id="UP000481583"/>
    </source>
</evidence>
<proteinExistence type="predicted"/>
<dbReference type="Proteomes" id="UP000481583">
    <property type="component" value="Unassembled WGS sequence"/>
</dbReference>
<gene>
    <name evidence="2" type="ORF">G5C51_27415</name>
</gene>
<sequence>MRDSAQTAVIAVSAVAGLAAGATVLVPGIHAIRTEGGSAWNMSFSHVGGMVVVAAPLIVIMLLLPRLFMDAQGVISRRNLFRYRVALVILFFAAEVPIFSYVVPGIVGLGAPDGYTWSAVLGCLFGALGVGVGVGALTWWLLIVIVEHVRDGGPPDQS</sequence>
<reference evidence="2 3" key="1">
    <citation type="submission" date="2020-02" db="EMBL/GenBank/DDBJ databases">
        <title>Whole-genome analyses of novel actinobacteria.</title>
        <authorList>
            <person name="Sahin N."/>
        </authorList>
    </citation>
    <scope>NUCLEOTIDE SEQUENCE [LARGE SCALE GENOMIC DNA]</scope>
    <source>
        <strain evidence="2 3">A7024</strain>
    </source>
</reference>
<feature type="transmembrane region" description="Helical" evidence="1">
    <location>
        <begin position="115"/>
        <end position="142"/>
    </location>
</feature>
<evidence type="ECO:0000313" key="2">
    <source>
        <dbReference type="EMBL" id="NGN67619.1"/>
    </source>
</evidence>
<keyword evidence="1" id="KW-0472">Membrane</keyword>
<keyword evidence="3" id="KW-1185">Reference proteome</keyword>
<keyword evidence="1" id="KW-0812">Transmembrane</keyword>
<feature type="transmembrane region" description="Helical" evidence="1">
    <location>
        <begin position="47"/>
        <end position="69"/>
    </location>
</feature>
<dbReference type="RefSeq" id="WP_165240911.1">
    <property type="nucleotide sequence ID" value="NZ_JAAKZV010000152.1"/>
</dbReference>
<accession>A0A6G4U5V6</accession>
<comment type="caution">
    <text evidence="2">The sequence shown here is derived from an EMBL/GenBank/DDBJ whole genome shotgun (WGS) entry which is preliminary data.</text>
</comment>
<protein>
    <submittedName>
        <fullName evidence="2">Uncharacterized protein</fullName>
    </submittedName>
</protein>